<name>A0A0C3AA87_9AGAM</name>
<feature type="compositionally biased region" description="Acidic residues" evidence="1">
    <location>
        <begin position="595"/>
        <end position="606"/>
    </location>
</feature>
<evidence type="ECO:0000256" key="2">
    <source>
        <dbReference type="SAM" id="Phobius"/>
    </source>
</evidence>
<proteinExistence type="predicted"/>
<reference evidence="4" key="2">
    <citation type="submission" date="2015-01" db="EMBL/GenBank/DDBJ databases">
        <title>Evolutionary Origins and Diversification of the Mycorrhizal Mutualists.</title>
        <authorList>
            <consortium name="DOE Joint Genome Institute"/>
            <consortium name="Mycorrhizal Genomics Consortium"/>
            <person name="Kohler A."/>
            <person name="Kuo A."/>
            <person name="Nagy L.G."/>
            <person name="Floudas D."/>
            <person name="Copeland A."/>
            <person name="Barry K.W."/>
            <person name="Cichocki N."/>
            <person name="Veneault-Fourrey C."/>
            <person name="LaButti K."/>
            <person name="Lindquist E.A."/>
            <person name="Lipzen A."/>
            <person name="Lundell T."/>
            <person name="Morin E."/>
            <person name="Murat C."/>
            <person name="Riley R."/>
            <person name="Ohm R."/>
            <person name="Sun H."/>
            <person name="Tunlid A."/>
            <person name="Henrissat B."/>
            <person name="Grigoriev I.V."/>
            <person name="Hibbett D.S."/>
            <person name="Martin F."/>
        </authorList>
    </citation>
    <scope>NUCLEOTIDE SEQUENCE [LARGE SCALE GENOMIC DNA]</scope>
    <source>
        <strain evidence="4">Foug A</strain>
    </source>
</reference>
<feature type="transmembrane region" description="Helical" evidence="2">
    <location>
        <begin position="467"/>
        <end position="488"/>
    </location>
</feature>
<accession>A0A0C3AA87</accession>
<evidence type="ECO:0000313" key="4">
    <source>
        <dbReference type="Proteomes" id="UP000053989"/>
    </source>
</evidence>
<dbReference type="Proteomes" id="UP000053989">
    <property type="component" value="Unassembled WGS sequence"/>
</dbReference>
<dbReference type="OrthoDB" id="391988at2759"/>
<dbReference type="CDD" id="cd00882">
    <property type="entry name" value="Ras_like_GTPase"/>
    <property type="match status" value="1"/>
</dbReference>
<keyword evidence="2" id="KW-0812">Transmembrane</keyword>
<protein>
    <recommendedName>
        <fullName evidence="5">G domain-containing protein</fullName>
    </recommendedName>
</protein>
<dbReference type="AlphaFoldDB" id="A0A0C3AA87"/>
<keyword evidence="2" id="KW-1133">Transmembrane helix</keyword>
<reference evidence="3 4" key="1">
    <citation type="submission" date="2014-04" db="EMBL/GenBank/DDBJ databases">
        <authorList>
            <consortium name="DOE Joint Genome Institute"/>
            <person name="Kuo A."/>
            <person name="Kohler A."/>
            <person name="Nagy L.G."/>
            <person name="Floudas D."/>
            <person name="Copeland A."/>
            <person name="Barry K.W."/>
            <person name="Cichocki N."/>
            <person name="Veneault-Fourrey C."/>
            <person name="LaButti K."/>
            <person name="Lindquist E.A."/>
            <person name="Lipzen A."/>
            <person name="Lundell T."/>
            <person name="Morin E."/>
            <person name="Murat C."/>
            <person name="Sun H."/>
            <person name="Tunlid A."/>
            <person name="Henrissat B."/>
            <person name="Grigoriev I.V."/>
            <person name="Hibbett D.S."/>
            <person name="Martin F."/>
            <person name="Nordberg H.P."/>
            <person name="Cantor M.N."/>
            <person name="Hua S.X."/>
        </authorList>
    </citation>
    <scope>NUCLEOTIDE SEQUENCE [LARGE SCALE GENOMIC DNA]</scope>
    <source>
        <strain evidence="3 4">Foug A</strain>
    </source>
</reference>
<dbReference type="HOGENOM" id="CLU_023805_2_2_1"/>
<gene>
    <name evidence="3" type="ORF">SCLCIDRAFT_25485</name>
</gene>
<dbReference type="Gene3D" id="3.40.50.300">
    <property type="entry name" value="P-loop containing nucleotide triphosphate hydrolases"/>
    <property type="match status" value="1"/>
</dbReference>
<dbReference type="SUPFAM" id="SSF52540">
    <property type="entry name" value="P-loop containing nucleoside triphosphate hydrolases"/>
    <property type="match status" value="1"/>
</dbReference>
<feature type="region of interest" description="Disordered" evidence="1">
    <location>
        <begin position="594"/>
        <end position="617"/>
    </location>
</feature>
<dbReference type="STRING" id="1036808.A0A0C3AA87"/>
<evidence type="ECO:0008006" key="5">
    <source>
        <dbReference type="Google" id="ProtNLM"/>
    </source>
</evidence>
<dbReference type="InParanoid" id="A0A0C3AA87"/>
<keyword evidence="2" id="KW-0472">Membrane</keyword>
<organism evidence="3 4">
    <name type="scientific">Scleroderma citrinum Foug A</name>
    <dbReference type="NCBI Taxonomy" id="1036808"/>
    <lineage>
        <taxon>Eukaryota</taxon>
        <taxon>Fungi</taxon>
        <taxon>Dikarya</taxon>
        <taxon>Basidiomycota</taxon>
        <taxon>Agaricomycotina</taxon>
        <taxon>Agaricomycetes</taxon>
        <taxon>Agaricomycetidae</taxon>
        <taxon>Boletales</taxon>
        <taxon>Sclerodermatineae</taxon>
        <taxon>Sclerodermataceae</taxon>
        <taxon>Scleroderma</taxon>
    </lineage>
</organism>
<keyword evidence="4" id="KW-1185">Reference proteome</keyword>
<evidence type="ECO:0000313" key="3">
    <source>
        <dbReference type="EMBL" id="KIM61817.1"/>
    </source>
</evidence>
<sequence>MSKSSQVLRISRIELQSAGKVESAQLTIRGSPYEVQKQQDDNILSAKFSPPLEVQELFSLSLNRTRALCIQKWSRKKISFDPSEVLSNLEDHQFRKVQGNVTIVLDVIPPNQPPDGPATRCAPLLSHSGLLTPSTEEVLKQCPRFRILVMGKTGVGKTSLINSAFGINDARPEHYEPGEANIDTPLCSKLNDRFVLHDSKGFEAGEEDNLYNVKAFIERRKTHGDVKEQLHAVWLAFQVPLERFGQRLMEVGMEEFLQEKSNILGDIPTIFVFTKYDMLTEDIERRWILSRRNYTQADVDLEADQYLQQHCIQPIQDLTKQSDIPYIAVSSKGRYARTLKGLTELTHQKVSESFAQQHGTGPSPVPTVTAMAQRVVPWLNIEESINVGKRKYWTAVFAGADFSGNTIEDCIGVIHTDIVKVWNFYDPSGFLLCGHFRDFMMGVVNTLDKSPTKEIAPNNAELVFRRYGIALVAMLPIILPLSAGAAVIKWARATYERMPDVQRRFMAYITDLTHVLDIIFTLTASRDEKKLTTGIIKTAIVLYHMSQRRRDVHTKIKEFPVAIFGGRDVNAELESIVKSRYTTDGDLKERVENITPEELEGDEDWDPSQSHGDKLAK</sequence>
<dbReference type="EMBL" id="KN822047">
    <property type="protein sequence ID" value="KIM61817.1"/>
    <property type="molecule type" value="Genomic_DNA"/>
</dbReference>
<dbReference type="InterPro" id="IPR027417">
    <property type="entry name" value="P-loop_NTPase"/>
</dbReference>
<evidence type="ECO:0000256" key="1">
    <source>
        <dbReference type="SAM" id="MobiDB-lite"/>
    </source>
</evidence>